<dbReference type="GO" id="GO:0003677">
    <property type="term" value="F:DNA binding"/>
    <property type="evidence" value="ECO:0007669"/>
    <property type="project" value="InterPro"/>
</dbReference>
<evidence type="ECO:0000313" key="4">
    <source>
        <dbReference type="Proteomes" id="UP000297394"/>
    </source>
</evidence>
<dbReference type="PROSITE" id="PS50943">
    <property type="entry name" value="HTH_CROC1"/>
    <property type="match status" value="1"/>
</dbReference>
<dbReference type="InterPro" id="IPR010982">
    <property type="entry name" value="Lambda_DNA-bd_dom_sf"/>
</dbReference>
<feature type="domain" description="HTH cro/C1-type" evidence="1">
    <location>
        <begin position="10"/>
        <end position="71"/>
    </location>
</feature>
<dbReference type="Gene3D" id="1.10.260.40">
    <property type="entry name" value="lambda repressor-like DNA-binding domains"/>
    <property type="match status" value="1"/>
</dbReference>
<organism evidence="2 4">
    <name type="scientific">Leptospira bourretii</name>
    <dbReference type="NCBI Taxonomy" id="2484962"/>
    <lineage>
        <taxon>Bacteria</taxon>
        <taxon>Pseudomonadati</taxon>
        <taxon>Spirochaetota</taxon>
        <taxon>Spirochaetia</taxon>
        <taxon>Leptospirales</taxon>
        <taxon>Leptospiraceae</taxon>
        <taxon>Leptospira</taxon>
    </lineage>
</organism>
<dbReference type="EMBL" id="RQFM01000032">
    <property type="protein sequence ID" value="TGK78895.1"/>
    <property type="molecule type" value="Genomic_DNA"/>
</dbReference>
<comment type="caution">
    <text evidence="2">The sequence shown here is derived from an EMBL/GenBank/DDBJ whole genome shotgun (WGS) entry which is preliminary data.</text>
</comment>
<dbReference type="EMBL" id="RQFL01000037">
    <property type="protein sequence ID" value="TGK87566.1"/>
    <property type="molecule type" value="Genomic_DNA"/>
</dbReference>
<evidence type="ECO:0000259" key="1">
    <source>
        <dbReference type="PROSITE" id="PS50943"/>
    </source>
</evidence>
<proteinExistence type="predicted"/>
<protein>
    <submittedName>
        <fullName evidence="2">Transcriptional regulator</fullName>
    </submittedName>
</protein>
<reference evidence="3" key="1">
    <citation type="submission" date="2018-10" db="EMBL/GenBank/DDBJ databases">
        <authorList>
            <person name="Vincent A.T."/>
            <person name="Schiettekatte O."/>
            <person name="Bourhy P."/>
            <person name="Veyrier F.J."/>
            <person name="Picardeau M."/>
        </authorList>
    </citation>
    <scope>NUCLEOTIDE SEQUENCE</scope>
    <source>
        <strain evidence="3">201800281</strain>
    </source>
</reference>
<dbReference type="InterPro" id="IPR001387">
    <property type="entry name" value="Cro/C1-type_HTH"/>
</dbReference>
<dbReference type="Proteomes" id="UP000297394">
    <property type="component" value="Unassembled WGS sequence"/>
</dbReference>
<keyword evidence="5" id="KW-1185">Reference proteome</keyword>
<accession>A0A4R9IIL2</accession>
<dbReference type="OrthoDB" id="9814553at2"/>
<dbReference type="AlphaFoldDB" id="A0A4R9IIL2"/>
<evidence type="ECO:0000313" key="2">
    <source>
        <dbReference type="EMBL" id="TGK78895.1"/>
    </source>
</evidence>
<dbReference type="CDD" id="cd00093">
    <property type="entry name" value="HTH_XRE"/>
    <property type="match status" value="1"/>
</dbReference>
<dbReference type="SMART" id="SM00530">
    <property type="entry name" value="HTH_XRE"/>
    <property type="match status" value="1"/>
</dbReference>
<dbReference type="NCBIfam" id="TIGR03070">
    <property type="entry name" value="couple_hipB"/>
    <property type="match status" value="1"/>
</dbReference>
<dbReference type="Proteomes" id="UP000297918">
    <property type="component" value="Unassembled WGS sequence"/>
</dbReference>
<dbReference type="RefSeq" id="WP_135747131.1">
    <property type="nucleotide sequence ID" value="NZ_RQFL01000037.1"/>
</dbReference>
<evidence type="ECO:0000313" key="5">
    <source>
        <dbReference type="Proteomes" id="UP000297918"/>
    </source>
</evidence>
<evidence type="ECO:0000313" key="3">
    <source>
        <dbReference type="EMBL" id="TGK87566.1"/>
    </source>
</evidence>
<name>A0A4R9IIL2_9LEPT</name>
<dbReference type="SUPFAM" id="SSF47413">
    <property type="entry name" value="lambda repressor-like DNA-binding domains"/>
    <property type="match status" value="1"/>
</dbReference>
<sequence length="74" mass="8298">MAQRDLSDFVKGERKKNSLTQEDLARMTGVGLRFIRELEQGKPSLRMDKVNQVLEAFGARLIPGPIPKGDLNES</sequence>
<reference evidence="4 5" key="2">
    <citation type="journal article" date="2019" name="PLoS Negl. Trop. Dis.">
        <title>Revisiting the worldwide diversity of Leptospira species in the environment.</title>
        <authorList>
            <person name="Vincent A.T."/>
            <person name="Schiettekatte O."/>
            <person name="Bourhy P."/>
            <person name="Veyrier F.J."/>
            <person name="Picardeau M."/>
        </authorList>
    </citation>
    <scope>NUCLEOTIDE SEQUENCE [LARGE SCALE GENOMIC DNA]</scope>
    <source>
        <strain evidence="2 4">201800280</strain>
        <strain evidence="5">201800281</strain>
    </source>
</reference>
<dbReference type="InterPro" id="IPR017507">
    <property type="entry name" value="Tscrpt_reg_HipB-like"/>
</dbReference>
<gene>
    <name evidence="2" type="ORF">EHQ23_19700</name>
    <name evidence="3" type="ORF">EHQ26_19895</name>
</gene>
<dbReference type="Pfam" id="PF01381">
    <property type="entry name" value="HTH_3"/>
    <property type="match status" value="1"/>
</dbReference>